<sequence length="64" mass="7207">MSHETRHAQLVAWLENQGHSQEEIEKILVKVADYDAKTVHESIFDSIEGGAFDIQQIIDDALGE</sequence>
<evidence type="ECO:0000313" key="2">
    <source>
        <dbReference type="Proteomes" id="UP001155241"/>
    </source>
</evidence>
<reference evidence="1" key="1">
    <citation type="submission" date="2022-06" db="EMBL/GenBank/DDBJ databases">
        <title>Aeoliella straminimaris, a novel planctomycete from sediments.</title>
        <authorList>
            <person name="Vitorino I.R."/>
            <person name="Lage O.M."/>
        </authorList>
    </citation>
    <scope>NUCLEOTIDE SEQUENCE</scope>
    <source>
        <strain evidence="1">ICT_H6.2</strain>
    </source>
</reference>
<dbReference type="AlphaFoldDB" id="A0A9X2JHP9"/>
<protein>
    <submittedName>
        <fullName evidence="1">Uncharacterized protein</fullName>
    </submittedName>
</protein>
<dbReference type="Proteomes" id="UP001155241">
    <property type="component" value="Unassembled WGS sequence"/>
</dbReference>
<name>A0A9X2JHP9_9BACT</name>
<keyword evidence="2" id="KW-1185">Reference proteome</keyword>
<dbReference type="EMBL" id="JAMXLR010000061">
    <property type="protein sequence ID" value="MCO6045687.1"/>
    <property type="molecule type" value="Genomic_DNA"/>
</dbReference>
<accession>A0A9X2JHP9</accession>
<evidence type="ECO:0000313" key="1">
    <source>
        <dbReference type="EMBL" id="MCO6045687.1"/>
    </source>
</evidence>
<organism evidence="1 2">
    <name type="scientific">Aeoliella straminimaris</name>
    <dbReference type="NCBI Taxonomy" id="2954799"/>
    <lineage>
        <taxon>Bacteria</taxon>
        <taxon>Pseudomonadati</taxon>
        <taxon>Planctomycetota</taxon>
        <taxon>Planctomycetia</taxon>
        <taxon>Pirellulales</taxon>
        <taxon>Lacipirellulaceae</taxon>
        <taxon>Aeoliella</taxon>
    </lineage>
</organism>
<dbReference type="RefSeq" id="WP_252853800.1">
    <property type="nucleotide sequence ID" value="NZ_JAMXLR010000061.1"/>
</dbReference>
<gene>
    <name evidence="1" type="ORF">NG895_17455</name>
</gene>
<comment type="caution">
    <text evidence="1">The sequence shown here is derived from an EMBL/GenBank/DDBJ whole genome shotgun (WGS) entry which is preliminary data.</text>
</comment>
<proteinExistence type="predicted"/>